<keyword evidence="1" id="KW-0175">Coiled coil</keyword>
<gene>
    <name evidence="2" type="ORF">SAMN05192529_102102</name>
</gene>
<evidence type="ECO:0000256" key="1">
    <source>
        <dbReference type="SAM" id="Coils"/>
    </source>
</evidence>
<sequence>MQTIEIVETGNELVLAQEKVNTGLVAFNNKKSELEALAQSAAEITINGVGDKEGYKLADAKRKELKKERVSISSQGKEMRDTINKVSKDIIEKEKELIAIIEKEEKRLVEEQDKVDAEKERIRLEEIRKEEERIQKRVDGLRQYGYEIDLSALKSLSDEDYNQLQETAKANYEAEQARLEAERLEAEKKAEEERLAREAEAKKLADERKELEELRKKQEEAQKLIDEQNARIEEEALKVQQEKENVRTRLIASLGIPFNYVENAYIEQDINVRVSDIKSLNDTEWDALVNSVTERKIIIDQERKAMEAEIMEQAKKKAAADALQAEKDRKAAEEQERLRKEEEARIKAEQAPDRTKINEYIKSIKDLEVPVMKSANGKKIMASIQELVGKLTSYSTEKANTL</sequence>
<dbReference type="EMBL" id="FNQY01000002">
    <property type="protein sequence ID" value="SDZ81635.1"/>
    <property type="molecule type" value="Genomic_DNA"/>
</dbReference>
<dbReference type="RefSeq" id="WP_091392993.1">
    <property type="nucleotide sequence ID" value="NZ_FNQY01000002.1"/>
</dbReference>
<organism evidence="2 3">
    <name type="scientific">Arachidicoccus rhizosphaerae</name>
    <dbReference type="NCBI Taxonomy" id="551991"/>
    <lineage>
        <taxon>Bacteria</taxon>
        <taxon>Pseudomonadati</taxon>
        <taxon>Bacteroidota</taxon>
        <taxon>Chitinophagia</taxon>
        <taxon>Chitinophagales</taxon>
        <taxon>Chitinophagaceae</taxon>
        <taxon>Arachidicoccus</taxon>
    </lineage>
</organism>
<keyword evidence="3" id="KW-1185">Reference proteome</keyword>
<proteinExistence type="predicted"/>
<evidence type="ECO:0000313" key="3">
    <source>
        <dbReference type="Proteomes" id="UP000199041"/>
    </source>
</evidence>
<name>A0A1H3W3C6_9BACT</name>
<reference evidence="2 3" key="1">
    <citation type="submission" date="2016-10" db="EMBL/GenBank/DDBJ databases">
        <authorList>
            <person name="de Groot N.N."/>
        </authorList>
    </citation>
    <scope>NUCLEOTIDE SEQUENCE [LARGE SCALE GENOMIC DNA]</scope>
    <source>
        <strain evidence="2 3">Vu-144</strain>
    </source>
</reference>
<feature type="coiled-coil region" evidence="1">
    <location>
        <begin position="91"/>
        <end position="249"/>
    </location>
</feature>
<evidence type="ECO:0000313" key="2">
    <source>
        <dbReference type="EMBL" id="SDZ81635.1"/>
    </source>
</evidence>
<dbReference type="Proteomes" id="UP000199041">
    <property type="component" value="Unassembled WGS sequence"/>
</dbReference>
<protein>
    <submittedName>
        <fullName evidence="2">Uncharacterized protein</fullName>
    </submittedName>
</protein>
<accession>A0A1H3W3C6</accession>
<dbReference type="AlphaFoldDB" id="A0A1H3W3C6"/>
<dbReference type="STRING" id="551991.SAMN05192529_102102"/>
<feature type="coiled-coil region" evidence="1">
    <location>
        <begin position="308"/>
        <end position="351"/>
    </location>
</feature>